<evidence type="ECO:0000313" key="3">
    <source>
        <dbReference type="Proteomes" id="UP001066276"/>
    </source>
</evidence>
<comment type="caution">
    <text evidence="2">The sequence shown here is derived from an EMBL/GenBank/DDBJ whole genome shotgun (WGS) entry which is preliminary data.</text>
</comment>
<keyword evidence="3" id="KW-1185">Reference proteome</keyword>
<dbReference type="AlphaFoldDB" id="A0AAV7QAR6"/>
<feature type="region of interest" description="Disordered" evidence="1">
    <location>
        <begin position="45"/>
        <end position="64"/>
    </location>
</feature>
<dbReference type="EMBL" id="JANPWB010000010">
    <property type="protein sequence ID" value="KAJ1136324.1"/>
    <property type="molecule type" value="Genomic_DNA"/>
</dbReference>
<dbReference type="Proteomes" id="UP001066276">
    <property type="component" value="Chromosome 6"/>
</dbReference>
<protein>
    <submittedName>
        <fullName evidence="2">Uncharacterized protein</fullName>
    </submittedName>
</protein>
<reference evidence="2" key="1">
    <citation type="journal article" date="2022" name="bioRxiv">
        <title>Sequencing and chromosome-scale assembly of the giantPleurodeles waltlgenome.</title>
        <authorList>
            <person name="Brown T."/>
            <person name="Elewa A."/>
            <person name="Iarovenko S."/>
            <person name="Subramanian E."/>
            <person name="Araus A.J."/>
            <person name="Petzold A."/>
            <person name="Susuki M."/>
            <person name="Suzuki K.-i.T."/>
            <person name="Hayashi T."/>
            <person name="Toyoda A."/>
            <person name="Oliveira C."/>
            <person name="Osipova E."/>
            <person name="Leigh N.D."/>
            <person name="Simon A."/>
            <person name="Yun M.H."/>
        </authorList>
    </citation>
    <scope>NUCLEOTIDE SEQUENCE</scope>
    <source>
        <strain evidence="2">20211129_DDA</strain>
        <tissue evidence="2">Liver</tissue>
    </source>
</reference>
<evidence type="ECO:0000313" key="2">
    <source>
        <dbReference type="EMBL" id="KAJ1136324.1"/>
    </source>
</evidence>
<name>A0AAV7QAR6_PLEWA</name>
<proteinExistence type="predicted"/>
<accession>A0AAV7QAR6</accession>
<organism evidence="2 3">
    <name type="scientific">Pleurodeles waltl</name>
    <name type="common">Iberian ribbed newt</name>
    <dbReference type="NCBI Taxonomy" id="8319"/>
    <lineage>
        <taxon>Eukaryota</taxon>
        <taxon>Metazoa</taxon>
        <taxon>Chordata</taxon>
        <taxon>Craniata</taxon>
        <taxon>Vertebrata</taxon>
        <taxon>Euteleostomi</taxon>
        <taxon>Amphibia</taxon>
        <taxon>Batrachia</taxon>
        <taxon>Caudata</taxon>
        <taxon>Salamandroidea</taxon>
        <taxon>Salamandridae</taxon>
        <taxon>Pleurodelinae</taxon>
        <taxon>Pleurodeles</taxon>
    </lineage>
</organism>
<sequence>MDLRCTPAAYVPPTPPAATIAPEAQERVLHEALISLACAQQTWEANDGPEHASHRPTRSSDSFCSASGEGLTSSHVCADDLAYLLGGSALQQSVALRLSSQPRGGFIYATGHAIFATVAGVSEAG</sequence>
<gene>
    <name evidence="2" type="ORF">NDU88_002741</name>
</gene>
<evidence type="ECO:0000256" key="1">
    <source>
        <dbReference type="SAM" id="MobiDB-lite"/>
    </source>
</evidence>